<name>A0AA88NX41_TACVA</name>
<organism evidence="2 3">
    <name type="scientific">Tachysurus vachellii</name>
    <name type="common">Darkbarbel catfish</name>
    <name type="synonym">Pelteobagrus vachellii</name>
    <dbReference type="NCBI Taxonomy" id="175792"/>
    <lineage>
        <taxon>Eukaryota</taxon>
        <taxon>Metazoa</taxon>
        <taxon>Chordata</taxon>
        <taxon>Craniata</taxon>
        <taxon>Vertebrata</taxon>
        <taxon>Euteleostomi</taxon>
        <taxon>Actinopterygii</taxon>
        <taxon>Neopterygii</taxon>
        <taxon>Teleostei</taxon>
        <taxon>Ostariophysi</taxon>
        <taxon>Siluriformes</taxon>
        <taxon>Bagridae</taxon>
        <taxon>Tachysurus</taxon>
    </lineage>
</organism>
<dbReference type="Pfam" id="PF00059">
    <property type="entry name" value="Lectin_C"/>
    <property type="match status" value="2"/>
</dbReference>
<dbReference type="Proteomes" id="UP001187315">
    <property type="component" value="Unassembled WGS sequence"/>
</dbReference>
<dbReference type="PROSITE" id="PS50041">
    <property type="entry name" value="C_TYPE_LECTIN_2"/>
    <property type="match status" value="2"/>
</dbReference>
<reference evidence="2" key="1">
    <citation type="submission" date="2023-08" db="EMBL/GenBank/DDBJ databases">
        <title>Pelteobagrus vachellii genome.</title>
        <authorList>
            <person name="Liu H."/>
        </authorList>
    </citation>
    <scope>NUCLEOTIDE SEQUENCE</scope>
    <source>
        <strain evidence="2">PRFRI_2022a</strain>
        <tissue evidence="2">Muscle</tissue>
    </source>
</reference>
<dbReference type="InterPro" id="IPR016186">
    <property type="entry name" value="C-type_lectin-like/link_sf"/>
</dbReference>
<dbReference type="InterPro" id="IPR001304">
    <property type="entry name" value="C-type_lectin-like"/>
</dbReference>
<dbReference type="AlphaFoldDB" id="A0AA88NX41"/>
<comment type="caution">
    <text evidence="2">The sequence shown here is derived from an EMBL/GenBank/DDBJ whole genome shotgun (WGS) entry which is preliminary data.</text>
</comment>
<dbReference type="SMART" id="SM00034">
    <property type="entry name" value="CLECT"/>
    <property type="match status" value="2"/>
</dbReference>
<dbReference type="EMBL" id="JAVHJS010000002">
    <property type="protein sequence ID" value="KAK2865754.1"/>
    <property type="molecule type" value="Genomic_DNA"/>
</dbReference>
<dbReference type="PANTHER" id="PTHR45784:SF3">
    <property type="entry name" value="C-TYPE LECTIN DOMAIN FAMILY 4 MEMBER K-LIKE-RELATED"/>
    <property type="match status" value="1"/>
</dbReference>
<accession>A0AA88NX41</accession>
<dbReference type="Gene3D" id="3.10.100.10">
    <property type="entry name" value="Mannose-Binding Protein A, subunit A"/>
    <property type="match status" value="2"/>
</dbReference>
<feature type="domain" description="C-type lectin" evidence="1">
    <location>
        <begin position="140"/>
        <end position="241"/>
    </location>
</feature>
<feature type="domain" description="C-type lectin" evidence="1">
    <location>
        <begin position="25"/>
        <end position="133"/>
    </location>
</feature>
<dbReference type="InterPro" id="IPR016187">
    <property type="entry name" value="CTDL_fold"/>
</dbReference>
<sequence>MGNRMFQLLSLTDVFLFVLSVPYKYILIQQGKTWSDARTYCQANYIDLAIADVSDDMVKLQNEAQKQQFTSSAWIGLYNDVNSWRWSLGNVSLGNVTNWCAGEPTNAMEGCGGISTNCWFDYLCAGSLPFVCFDAVSSTYTVISTSMAFYNAQSYCRQHYTDLASPTTTKENTILKQTVTTNVWFGLCRDIWKWSDQSTFSTFSWVTGKPNSAGSNANCGHFINGLVDAASCSFIKPFFCLRDFTRKLIIRIKITSNQDVNDSAMKAAILQKIEQKLQEYGISSKATIKWRVQPDGMVFHKNK</sequence>
<protein>
    <recommendedName>
        <fullName evidence="1">C-type lectin domain-containing protein</fullName>
    </recommendedName>
</protein>
<proteinExistence type="predicted"/>
<dbReference type="SUPFAM" id="SSF56436">
    <property type="entry name" value="C-type lectin-like"/>
    <property type="match status" value="2"/>
</dbReference>
<evidence type="ECO:0000313" key="2">
    <source>
        <dbReference type="EMBL" id="KAK2865754.1"/>
    </source>
</evidence>
<evidence type="ECO:0000313" key="3">
    <source>
        <dbReference type="Proteomes" id="UP001187315"/>
    </source>
</evidence>
<evidence type="ECO:0000259" key="1">
    <source>
        <dbReference type="PROSITE" id="PS50041"/>
    </source>
</evidence>
<gene>
    <name evidence="2" type="ORF">Q7C36_001810</name>
</gene>
<dbReference type="PANTHER" id="PTHR45784">
    <property type="entry name" value="C-TYPE LECTIN DOMAIN FAMILY 20 MEMBER A-RELATED"/>
    <property type="match status" value="1"/>
</dbReference>
<keyword evidence="3" id="KW-1185">Reference proteome</keyword>